<comment type="caution">
    <text evidence="1">The sequence shown here is derived from an EMBL/GenBank/DDBJ whole genome shotgun (WGS) entry which is preliminary data.</text>
</comment>
<dbReference type="Proteomes" id="UP001142325">
    <property type="component" value="Unassembled WGS sequence"/>
</dbReference>
<accession>A0A9W6MA13</accession>
<organism evidence="1 2">
    <name type="scientific">Microbacterium keratanolyticum</name>
    <dbReference type="NCBI Taxonomy" id="67574"/>
    <lineage>
        <taxon>Bacteria</taxon>
        <taxon>Bacillati</taxon>
        <taxon>Actinomycetota</taxon>
        <taxon>Actinomycetes</taxon>
        <taxon>Micrococcales</taxon>
        <taxon>Microbacteriaceae</taxon>
        <taxon>Microbacterium</taxon>
    </lineage>
</organism>
<reference evidence="1" key="1">
    <citation type="journal article" date="2014" name="Int. J. Syst. Evol. Microbiol.">
        <title>Complete genome sequence of Corynebacterium casei LMG S-19264T (=DSM 44701T), isolated from a smear-ripened cheese.</title>
        <authorList>
            <consortium name="US DOE Joint Genome Institute (JGI-PGF)"/>
            <person name="Walter F."/>
            <person name="Albersmeier A."/>
            <person name="Kalinowski J."/>
            <person name="Ruckert C."/>
        </authorList>
    </citation>
    <scope>NUCLEOTIDE SEQUENCE</scope>
    <source>
        <strain evidence="1">VKM Ac-1958</strain>
    </source>
</reference>
<evidence type="ECO:0000313" key="2">
    <source>
        <dbReference type="Proteomes" id="UP001142325"/>
    </source>
</evidence>
<gene>
    <name evidence="1" type="ORF">GCM10017596_25710</name>
</gene>
<evidence type="ECO:0000313" key="1">
    <source>
        <dbReference type="EMBL" id="GLK02856.1"/>
    </source>
</evidence>
<protein>
    <submittedName>
        <fullName evidence="1">Uncharacterized protein</fullName>
    </submittedName>
</protein>
<proteinExistence type="predicted"/>
<reference evidence="1" key="2">
    <citation type="submission" date="2023-01" db="EMBL/GenBank/DDBJ databases">
        <authorList>
            <person name="Sun Q."/>
            <person name="Evtushenko L."/>
        </authorList>
    </citation>
    <scope>NUCLEOTIDE SEQUENCE</scope>
    <source>
        <strain evidence="1">VKM Ac-1958</strain>
    </source>
</reference>
<name>A0A9W6MA13_9MICO</name>
<keyword evidence="2" id="KW-1185">Reference proteome</keyword>
<dbReference type="RefSeq" id="WP_204937685.1">
    <property type="nucleotide sequence ID" value="NZ_BAAAUM010000002.1"/>
</dbReference>
<dbReference type="AlphaFoldDB" id="A0A9W6MA13"/>
<sequence length="213" mass="24269">MGRFDDEFVAQMDDVDRLIERTEDPLHRRILINFRRHGLLEVSGRYDELLAPEMTVEHPVYRLFEDGEAILLDGMDQVRGFYQSLAEIDMLVMWIKDAKIAVGDWGFAGEVLFSQFIPGRMMSGKVFSNVAAGGDLTESEVFDADAWYLVRRTLCFNWPYDAAGRMIGEHVYEDSLSRTVERVDEADVIDGARAIELLTPVIDRYGLPPLIDA</sequence>
<dbReference type="EMBL" id="BSET01000002">
    <property type="protein sequence ID" value="GLK02856.1"/>
    <property type="molecule type" value="Genomic_DNA"/>
</dbReference>